<feature type="transmembrane region" description="Helical" evidence="2">
    <location>
        <begin position="291"/>
        <end position="314"/>
    </location>
</feature>
<feature type="compositionally biased region" description="Gly residues" evidence="1">
    <location>
        <begin position="180"/>
        <end position="192"/>
    </location>
</feature>
<keyword evidence="2" id="KW-0812">Transmembrane</keyword>
<organism evidence="3">
    <name type="scientific">mine drainage metagenome</name>
    <dbReference type="NCBI Taxonomy" id="410659"/>
    <lineage>
        <taxon>unclassified sequences</taxon>
        <taxon>metagenomes</taxon>
        <taxon>ecological metagenomes</taxon>
    </lineage>
</organism>
<feature type="compositionally biased region" description="Pro residues" evidence="1">
    <location>
        <begin position="86"/>
        <end position="106"/>
    </location>
</feature>
<feature type="compositionally biased region" description="Low complexity" evidence="1">
    <location>
        <begin position="107"/>
        <end position="125"/>
    </location>
</feature>
<protein>
    <recommendedName>
        <fullName evidence="4">Collagen triple helix repeat (20 copies)</fullName>
    </recommendedName>
</protein>
<comment type="caution">
    <text evidence="3">The sequence shown here is derived from an EMBL/GenBank/DDBJ whole genome shotgun (WGS) entry which is preliminary data.</text>
</comment>
<reference evidence="3" key="1">
    <citation type="submission" date="2016-10" db="EMBL/GenBank/DDBJ databases">
        <title>Sequence of Gallionella enrichment culture.</title>
        <authorList>
            <person name="Poehlein A."/>
            <person name="Muehling M."/>
            <person name="Daniel R."/>
        </authorList>
    </citation>
    <scope>NUCLEOTIDE SEQUENCE</scope>
</reference>
<sequence length="356" mass="34201">MSSSTDWVAVTISPKWNSAVTNAAGLASIFSAKSDSDAPRGMRMTVEPSPRGMMTPPNWGACMLSNSSRRTFLLLRAFDFPPCLPNAPAAPPRPPGPPRPGGPPRPAGAALGAPAPGAPGAPLGREPGRDDGNAGRPEGAPPGPDGPPGPPARWGLAAKPGRTPPGPEGRLGAPAPPGRGAPGLAGGAVGRDGGLGMPGVENGLLPGRAAVGLGDTLFGSVGDENGLLPGRGGLGAAETPSAAGGAVGVTASTGAIGATWTTGATGALGTTGSIGATGALGAGIATSTSGAVFLAVALAGAFLAGASAAGAAGYSSRILRTTGGSTVDDAERTNSPSSWSFARTTLLSMPSSFASS</sequence>
<keyword evidence="2" id="KW-0472">Membrane</keyword>
<evidence type="ECO:0008006" key="4">
    <source>
        <dbReference type="Google" id="ProtNLM"/>
    </source>
</evidence>
<feature type="compositionally biased region" description="Pro residues" evidence="1">
    <location>
        <begin position="139"/>
        <end position="151"/>
    </location>
</feature>
<keyword evidence="2" id="KW-1133">Transmembrane helix</keyword>
<name>A0A1J5PSS3_9ZZZZ</name>
<gene>
    <name evidence="3" type="ORF">GALL_438110</name>
</gene>
<accession>A0A1J5PSS3</accession>
<dbReference type="EMBL" id="MLJW01002475">
    <property type="protein sequence ID" value="OIQ74537.1"/>
    <property type="molecule type" value="Genomic_DNA"/>
</dbReference>
<evidence type="ECO:0000256" key="1">
    <source>
        <dbReference type="SAM" id="MobiDB-lite"/>
    </source>
</evidence>
<evidence type="ECO:0000313" key="3">
    <source>
        <dbReference type="EMBL" id="OIQ74537.1"/>
    </source>
</evidence>
<dbReference type="AlphaFoldDB" id="A0A1J5PSS3"/>
<feature type="region of interest" description="Disordered" evidence="1">
    <location>
        <begin position="86"/>
        <end position="192"/>
    </location>
</feature>
<evidence type="ECO:0000256" key="2">
    <source>
        <dbReference type="SAM" id="Phobius"/>
    </source>
</evidence>
<proteinExistence type="predicted"/>